<accession>A0ABS9HW94</accession>
<reference evidence="1 2" key="3">
    <citation type="submission" date="2022-01" db="EMBL/GenBank/DDBJ databases">
        <authorList>
            <person name="Zhou L.Y."/>
        </authorList>
    </citation>
    <scope>NUCLEOTIDE SEQUENCE [LARGE SCALE GENOMIC DNA]</scope>
    <source>
        <strain evidence="1 2">TLK-CK17</strain>
    </source>
</reference>
<organism evidence="1 2">
    <name type="scientific">Marilutibacter chinensis</name>
    <dbReference type="NCBI Taxonomy" id="2912247"/>
    <lineage>
        <taxon>Bacteria</taxon>
        <taxon>Pseudomonadati</taxon>
        <taxon>Pseudomonadota</taxon>
        <taxon>Gammaproteobacteria</taxon>
        <taxon>Lysobacterales</taxon>
        <taxon>Lysobacteraceae</taxon>
        <taxon>Marilutibacter</taxon>
    </lineage>
</organism>
<dbReference type="Proteomes" id="UP001430796">
    <property type="component" value="Unassembled WGS sequence"/>
</dbReference>
<dbReference type="RefSeq" id="WP_237055701.1">
    <property type="nucleotide sequence ID" value="NZ_JAKJPO010000008.1"/>
</dbReference>
<evidence type="ECO:0000313" key="2">
    <source>
        <dbReference type="Proteomes" id="UP001430796"/>
    </source>
</evidence>
<gene>
    <name evidence="1" type="ORF">L3V18_13510</name>
</gene>
<evidence type="ECO:0000313" key="1">
    <source>
        <dbReference type="EMBL" id="MCF7222791.1"/>
    </source>
</evidence>
<comment type="caution">
    <text evidence="1">The sequence shown here is derived from an EMBL/GenBank/DDBJ whole genome shotgun (WGS) entry which is preliminary data.</text>
</comment>
<proteinExistence type="predicted"/>
<dbReference type="EMBL" id="JAKJPO010000008">
    <property type="protein sequence ID" value="MCF7222791.1"/>
    <property type="molecule type" value="Genomic_DNA"/>
</dbReference>
<reference evidence="2" key="1">
    <citation type="submission" date="2022-01" db="EMBL/GenBank/DDBJ databases">
        <title>Lysobacter chinensis sp. nov., a bacterium isolated from cow dung compost.</title>
        <authorList>
            <person name="Zhou L.Y."/>
        </authorList>
    </citation>
    <scope>NUCLEOTIDE SEQUENCE [LARGE SCALE GENOMIC DNA]</scope>
    <source>
        <strain evidence="2">TLK-CK17</strain>
    </source>
</reference>
<evidence type="ECO:0008006" key="3">
    <source>
        <dbReference type="Google" id="ProtNLM"/>
    </source>
</evidence>
<name>A0ABS9HW94_9GAMM</name>
<sequence length="152" mass="16478">MNAWSRLISGAVLAGLLSACDRGGEPDAADIATAYSNVGQRNFYASTGGKDMKDIAVAPPVPPEPGTEASVLRLSAYAGQMEFRYEANKVKCREAEGRDPGYVCLYDLTMMKADGEALSIVPNLRGHLYRDDEGWLGARFNGAWLVEELDDE</sequence>
<protein>
    <recommendedName>
        <fullName evidence="3">Lipoprotein</fullName>
    </recommendedName>
</protein>
<reference evidence="1 2" key="2">
    <citation type="submission" date="2022-01" db="EMBL/GenBank/DDBJ databases">
        <title>Lysobacter chinensis sp. nov., a bacterium isolated from cow dung compost.</title>
        <authorList>
            <person name="Liu Y."/>
        </authorList>
    </citation>
    <scope>NUCLEOTIDE SEQUENCE [LARGE SCALE GENOMIC DNA]</scope>
    <source>
        <strain evidence="1 2">TLK-CK17</strain>
    </source>
</reference>
<keyword evidence="2" id="KW-1185">Reference proteome</keyword>
<dbReference type="PROSITE" id="PS51257">
    <property type="entry name" value="PROKAR_LIPOPROTEIN"/>
    <property type="match status" value="1"/>
</dbReference>